<dbReference type="Proteomes" id="UP000014155">
    <property type="component" value="Unassembled WGS sequence"/>
</dbReference>
<proteinExistence type="predicted"/>
<accession>S0FHE1</accession>
<protein>
    <submittedName>
        <fullName evidence="2">Uncharacterized protein</fullName>
    </submittedName>
</protein>
<dbReference type="STRING" id="1195236.CTER_3464"/>
<reference evidence="2 3" key="1">
    <citation type="journal article" date="2013" name="Genome Announc.">
        <title>Draft Genome Sequence of the Cellulolytic, Mesophilic, Anaerobic Bacterium Clostridium termitidis Strain CT1112 (DSM 5398).</title>
        <authorList>
            <person name="Lal S."/>
            <person name="Ramachandran U."/>
            <person name="Zhang X."/>
            <person name="Munir R."/>
            <person name="Sparling R."/>
            <person name="Levin D.B."/>
        </authorList>
    </citation>
    <scope>NUCLEOTIDE SEQUENCE [LARGE SCALE GENOMIC DNA]</scope>
    <source>
        <strain evidence="2 3">CT1112</strain>
    </source>
</reference>
<name>S0FHE1_RUMCE</name>
<dbReference type="AlphaFoldDB" id="S0FHE1"/>
<comment type="caution">
    <text evidence="2">The sequence shown here is derived from an EMBL/GenBank/DDBJ whole genome shotgun (WGS) entry which is preliminary data.</text>
</comment>
<organism evidence="2 3">
    <name type="scientific">Ruminiclostridium cellobioparum subsp. termitidis CT1112</name>
    <dbReference type="NCBI Taxonomy" id="1195236"/>
    <lineage>
        <taxon>Bacteria</taxon>
        <taxon>Bacillati</taxon>
        <taxon>Bacillota</taxon>
        <taxon>Clostridia</taxon>
        <taxon>Eubacteriales</taxon>
        <taxon>Oscillospiraceae</taxon>
        <taxon>Ruminiclostridium</taxon>
    </lineage>
</organism>
<sequence length="58" mass="6771">MKEQLEERLKELKNEFENGKKVLEELDVKRTNLTQTLLRISGAIQALEDLMPKEEVSN</sequence>
<keyword evidence="1" id="KW-0175">Coiled coil</keyword>
<keyword evidence="3" id="KW-1185">Reference proteome</keyword>
<feature type="coiled-coil region" evidence="1">
    <location>
        <begin position="2"/>
        <end position="29"/>
    </location>
</feature>
<evidence type="ECO:0000313" key="2">
    <source>
        <dbReference type="EMBL" id="EMS70817.1"/>
    </source>
</evidence>
<dbReference type="eggNOG" id="ENOG5033H98">
    <property type="taxonomic scope" value="Bacteria"/>
</dbReference>
<evidence type="ECO:0000313" key="3">
    <source>
        <dbReference type="Proteomes" id="UP000014155"/>
    </source>
</evidence>
<gene>
    <name evidence="2" type="ORF">CTER_3464</name>
</gene>
<dbReference type="RefSeq" id="WP_004627643.1">
    <property type="nucleotide sequence ID" value="NZ_AORV01000046.1"/>
</dbReference>
<dbReference type="PATRIC" id="fig|1195236.3.peg.3685"/>
<evidence type="ECO:0000256" key="1">
    <source>
        <dbReference type="SAM" id="Coils"/>
    </source>
</evidence>
<dbReference type="EMBL" id="AORV01000046">
    <property type="protein sequence ID" value="EMS70817.1"/>
    <property type="molecule type" value="Genomic_DNA"/>
</dbReference>